<dbReference type="Proteomes" id="UP000823868">
    <property type="component" value="Unassembled WGS sequence"/>
</dbReference>
<dbReference type="PANTHER" id="PTHR43133:SF8">
    <property type="entry name" value="RNA POLYMERASE SIGMA FACTOR HI_1459-RELATED"/>
    <property type="match status" value="1"/>
</dbReference>
<dbReference type="InterPro" id="IPR014284">
    <property type="entry name" value="RNA_pol_sigma-70_dom"/>
</dbReference>
<dbReference type="SUPFAM" id="SSF88946">
    <property type="entry name" value="Sigma2 domain of RNA polymerase sigma factors"/>
    <property type="match status" value="1"/>
</dbReference>
<sequence length="166" mass="18035">METAWQTPEALARRYGPAVFRLAYARTASRADAEDVMQEVFLRLLRARPEFSSEEHAKAWLLHVAANCANDLFRAPWRRREEPLAEGLSAPEEPERGGVVEAVLALPPRHSSLLWPKHGAGRGGVRGAGAVHCGRRAHCLAGSPESTGCVCPSSRPCGGEPHRAGR</sequence>
<evidence type="ECO:0000256" key="2">
    <source>
        <dbReference type="ARBA" id="ARBA00023082"/>
    </source>
</evidence>
<accession>A0A9D1Y922</accession>
<dbReference type="PANTHER" id="PTHR43133">
    <property type="entry name" value="RNA POLYMERASE ECF-TYPE SIGMA FACTO"/>
    <property type="match status" value="1"/>
</dbReference>
<dbReference type="GO" id="GO:0016987">
    <property type="term" value="F:sigma factor activity"/>
    <property type="evidence" value="ECO:0007669"/>
    <property type="project" value="UniProtKB-KW"/>
</dbReference>
<dbReference type="InterPro" id="IPR007627">
    <property type="entry name" value="RNA_pol_sigma70_r2"/>
</dbReference>
<keyword evidence="2" id="KW-0731">Sigma factor</keyword>
<protein>
    <submittedName>
        <fullName evidence="6">Sigma-70 family RNA polymerase sigma factor</fullName>
    </submittedName>
</protein>
<dbReference type="AlphaFoldDB" id="A0A9D1Y922"/>
<keyword evidence="4" id="KW-0804">Transcription</keyword>
<feature type="domain" description="RNA polymerase sigma-70 region 2" evidence="5">
    <location>
        <begin position="11"/>
        <end position="78"/>
    </location>
</feature>
<dbReference type="InterPro" id="IPR013325">
    <property type="entry name" value="RNA_pol_sigma_r2"/>
</dbReference>
<keyword evidence="3" id="KW-0238">DNA-binding</keyword>
<evidence type="ECO:0000259" key="5">
    <source>
        <dbReference type="Pfam" id="PF04542"/>
    </source>
</evidence>
<evidence type="ECO:0000313" key="7">
    <source>
        <dbReference type="Proteomes" id="UP000823868"/>
    </source>
</evidence>
<dbReference type="EMBL" id="DXDX01000091">
    <property type="protein sequence ID" value="HIY21252.1"/>
    <property type="molecule type" value="Genomic_DNA"/>
</dbReference>
<dbReference type="NCBIfam" id="TIGR02937">
    <property type="entry name" value="sigma70-ECF"/>
    <property type="match status" value="1"/>
</dbReference>
<dbReference type="InterPro" id="IPR039425">
    <property type="entry name" value="RNA_pol_sigma-70-like"/>
</dbReference>
<keyword evidence="1" id="KW-0805">Transcription regulation</keyword>
<gene>
    <name evidence="6" type="ORF">H9841_05040</name>
</gene>
<evidence type="ECO:0000256" key="3">
    <source>
        <dbReference type="ARBA" id="ARBA00023125"/>
    </source>
</evidence>
<dbReference type="GO" id="GO:0006352">
    <property type="term" value="P:DNA-templated transcription initiation"/>
    <property type="evidence" value="ECO:0007669"/>
    <property type="project" value="InterPro"/>
</dbReference>
<reference evidence="6" key="1">
    <citation type="journal article" date="2021" name="PeerJ">
        <title>Extensive microbial diversity within the chicken gut microbiome revealed by metagenomics and culture.</title>
        <authorList>
            <person name="Gilroy R."/>
            <person name="Ravi A."/>
            <person name="Getino M."/>
            <person name="Pursley I."/>
            <person name="Horton D.L."/>
            <person name="Alikhan N.F."/>
            <person name="Baker D."/>
            <person name="Gharbi K."/>
            <person name="Hall N."/>
            <person name="Watson M."/>
            <person name="Adriaenssens E.M."/>
            <person name="Foster-Nyarko E."/>
            <person name="Jarju S."/>
            <person name="Secka A."/>
            <person name="Antonio M."/>
            <person name="Oren A."/>
            <person name="Chaudhuri R.R."/>
            <person name="La Ragione R."/>
            <person name="Hildebrand F."/>
            <person name="Pallen M.J."/>
        </authorList>
    </citation>
    <scope>NUCLEOTIDE SEQUENCE</scope>
    <source>
        <strain evidence="6">ChiBcec16_6824</strain>
    </source>
</reference>
<evidence type="ECO:0000313" key="6">
    <source>
        <dbReference type="EMBL" id="HIY21252.1"/>
    </source>
</evidence>
<reference evidence="6" key="2">
    <citation type="submission" date="2021-04" db="EMBL/GenBank/DDBJ databases">
        <authorList>
            <person name="Gilroy R."/>
        </authorList>
    </citation>
    <scope>NUCLEOTIDE SEQUENCE</scope>
    <source>
        <strain evidence="6">ChiBcec16_6824</strain>
    </source>
</reference>
<proteinExistence type="predicted"/>
<dbReference type="Pfam" id="PF04542">
    <property type="entry name" value="Sigma70_r2"/>
    <property type="match status" value="1"/>
</dbReference>
<name>A0A9D1Y922_9FIRM</name>
<comment type="caution">
    <text evidence="6">The sequence shown here is derived from an EMBL/GenBank/DDBJ whole genome shotgun (WGS) entry which is preliminary data.</text>
</comment>
<dbReference type="GO" id="GO:0003677">
    <property type="term" value="F:DNA binding"/>
    <property type="evidence" value="ECO:0007669"/>
    <property type="project" value="UniProtKB-KW"/>
</dbReference>
<evidence type="ECO:0000256" key="1">
    <source>
        <dbReference type="ARBA" id="ARBA00023015"/>
    </source>
</evidence>
<dbReference type="Gene3D" id="1.10.1740.10">
    <property type="match status" value="1"/>
</dbReference>
<organism evidence="6 7">
    <name type="scientific">Candidatus Flavonifractor merdigallinarum</name>
    <dbReference type="NCBI Taxonomy" id="2838589"/>
    <lineage>
        <taxon>Bacteria</taxon>
        <taxon>Bacillati</taxon>
        <taxon>Bacillota</taxon>
        <taxon>Clostridia</taxon>
        <taxon>Eubacteriales</taxon>
        <taxon>Oscillospiraceae</taxon>
        <taxon>Flavonifractor</taxon>
    </lineage>
</organism>
<evidence type="ECO:0000256" key="4">
    <source>
        <dbReference type="ARBA" id="ARBA00023163"/>
    </source>
</evidence>